<dbReference type="AlphaFoldDB" id="A0A068Y3C5"/>
<feature type="binding site" evidence="3">
    <location>
        <position position="125"/>
    </location>
    <ligand>
        <name>Zn(2+)</name>
        <dbReference type="ChEBI" id="CHEBI:29105"/>
    </ligand>
</feature>
<keyword evidence="6" id="KW-1185">Reference proteome</keyword>
<dbReference type="EMBL" id="LN902845">
    <property type="protein sequence ID" value="CUT99369.1"/>
    <property type="molecule type" value="Genomic_DNA"/>
</dbReference>
<dbReference type="STRING" id="6211.A0A068Y3C5"/>
<keyword evidence="4" id="KW-0175">Coiled coil</keyword>
<dbReference type="Proteomes" id="UP000017246">
    <property type="component" value="Unassembled WGS sequence"/>
</dbReference>
<keyword evidence="1 3" id="KW-0479">Metal-binding</keyword>
<evidence type="ECO:0000256" key="3">
    <source>
        <dbReference type="PIRSR" id="PIRSR602124-1"/>
    </source>
</evidence>
<evidence type="ECO:0000256" key="2">
    <source>
        <dbReference type="ARBA" id="ARBA00022833"/>
    </source>
</evidence>
<evidence type="ECO:0000313" key="6">
    <source>
        <dbReference type="Proteomes" id="UP000017246"/>
    </source>
</evidence>
<evidence type="ECO:0000256" key="1">
    <source>
        <dbReference type="ARBA" id="ARBA00022723"/>
    </source>
</evidence>
<feature type="binding site" evidence="3">
    <location>
        <position position="127"/>
    </location>
    <ligand>
        <name>Zn(2+)</name>
        <dbReference type="ChEBI" id="CHEBI:29105"/>
    </ligand>
</feature>
<keyword evidence="2 3" id="KW-0862">Zinc</keyword>
<reference evidence="5" key="1">
    <citation type="journal article" date="2013" name="Nature">
        <title>The genomes of four tapeworm species reveal adaptations to parasitism.</title>
        <authorList>
            <person name="Tsai I.J."/>
            <person name="Zarowiecki M."/>
            <person name="Holroyd N."/>
            <person name="Garciarrubio A."/>
            <person name="Sanchez-Flores A."/>
            <person name="Brooks K.L."/>
            <person name="Tracey A."/>
            <person name="Bobes R.J."/>
            <person name="Fragoso G."/>
            <person name="Sciutto E."/>
            <person name="Aslett M."/>
            <person name="Beasley H."/>
            <person name="Bennett H.M."/>
            <person name="Cai J."/>
            <person name="Camicia F."/>
            <person name="Clark R."/>
            <person name="Cucher M."/>
            <person name="De Silva N."/>
            <person name="Day T.A."/>
            <person name="Deplazes P."/>
            <person name="Estrada K."/>
            <person name="Fernandez C."/>
            <person name="Holland P.W."/>
            <person name="Hou J."/>
            <person name="Hu S."/>
            <person name="Huckvale T."/>
            <person name="Hung S.S."/>
            <person name="Kamenetzky L."/>
            <person name="Keane J.A."/>
            <person name="Kiss F."/>
            <person name="Koziol U."/>
            <person name="Lambert O."/>
            <person name="Liu K."/>
            <person name="Luo X."/>
            <person name="Luo Y."/>
            <person name="Macchiaroli N."/>
            <person name="Nichol S."/>
            <person name="Paps J."/>
            <person name="Parkinson J."/>
            <person name="Pouchkina-Stantcheva N."/>
            <person name="Riddiford N."/>
            <person name="Rosenzvit M."/>
            <person name="Salinas G."/>
            <person name="Wasmuth J.D."/>
            <person name="Zamanian M."/>
            <person name="Zheng Y."/>
            <person name="Cai X."/>
            <person name="Soberon X."/>
            <person name="Olson P.D."/>
            <person name="Laclette J.P."/>
            <person name="Brehm K."/>
            <person name="Berriman M."/>
            <person name="Garciarrubio A."/>
            <person name="Bobes R.J."/>
            <person name="Fragoso G."/>
            <person name="Sanchez-Flores A."/>
            <person name="Estrada K."/>
            <person name="Cevallos M.A."/>
            <person name="Morett E."/>
            <person name="Gonzalez V."/>
            <person name="Portillo T."/>
            <person name="Ochoa-Leyva A."/>
            <person name="Jose M.V."/>
            <person name="Sciutto E."/>
            <person name="Landa A."/>
            <person name="Jimenez L."/>
            <person name="Valdes V."/>
            <person name="Carrero J.C."/>
            <person name="Larralde C."/>
            <person name="Morales-Montor J."/>
            <person name="Limon-Lason J."/>
            <person name="Soberon X."/>
            <person name="Laclette J.P."/>
        </authorList>
    </citation>
    <scope>NUCLEOTIDE SEQUENCE [LARGE SCALE GENOMIC DNA]</scope>
</reference>
<dbReference type="GO" id="GO:0046872">
    <property type="term" value="F:metal ion binding"/>
    <property type="evidence" value="ECO:0007669"/>
    <property type="project" value="UniProtKB-KW"/>
</dbReference>
<feature type="binding site" evidence="3">
    <location>
        <position position="147"/>
    </location>
    <ligand>
        <name>Zn(2+)</name>
        <dbReference type="ChEBI" id="CHEBI:29105"/>
    </ligand>
</feature>
<dbReference type="GO" id="GO:0005740">
    <property type="term" value="C:mitochondrial envelope"/>
    <property type="evidence" value="ECO:0007669"/>
    <property type="project" value="InterPro"/>
</dbReference>
<dbReference type="InterPro" id="IPR002124">
    <property type="entry name" value="Cyt_c_oxidase_su5b"/>
</dbReference>
<evidence type="ECO:0000256" key="4">
    <source>
        <dbReference type="SAM" id="Coils"/>
    </source>
</evidence>
<protein>
    <submittedName>
        <fullName evidence="5">Cytochrome c oxidase subunit Vb:COX4</fullName>
    </submittedName>
</protein>
<feature type="binding site" evidence="3">
    <location>
        <position position="149"/>
    </location>
    <ligand>
        <name>Zn(2+)</name>
        <dbReference type="ChEBI" id="CHEBI:29105"/>
    </ligand>
</feature>
<proteinExistence type="predicted"/>
<dbReference type="SUPFAM" id="SSF57802">
    <property type="entry name" value="Rubredoxin-like"/>
    <property type="match status" value="1"/>
</dbReference>
<dbReference type="PROSITE" id="PS51359">
    <property type="entry name" value="COX5B_2"/>
    <property type="match status" value="1"/>
</dbReference>
<dbReference type="PANTHER" id="PTHR10122:SF0">
    <property type="entry name" value="CYTOCHROME C OXIDASE SUBUNIT 5B, ISOFORM A-RELATED"/>
    <property type="match status" value="1"/>
</dbReference>
<dbReference type="OrthoDB" id="10249250at2759"/>
<evidence type="ECO:0000313" key="5">
    <source>
        <dbReference type="EMBL" id="CUT99369.1"/>
    </source>
</evidence>
<dbReference type="GO" id="GO:0006123">
    <property type="term" value="P:mitochondrial electron transport, cytochrome c to oxygen"/>
    <property type="evidence" value="ECO:0007669"/>
    <property type="project" value="InterPro"/>
</dbReference>
<organism evidence="5 6">
    <name type="scientific">Echinococcus multilocularis</name>
    <name type="common">Fox tapeworm</name>
    <dbReference type="NCBI Taxonomy" id="6211"/>
    <lineage>
        <taxon>Eukaryota</taxon>
        <taxon>Metazoa</taxon>
        <taxon>Spiralia</taxon>
        <taxon>Lophotrochozoa</taxon>
        <taxon>Platyhelminthes</taxon>
        <taxon>Cestoda</taxon>
        <taxon>Eucestoda</taxon>
        <taxon>Cyclophyllidea</taxon>
        <taxon>Taeniidae</taxon>
        <taxon>Echinococcus</taxon>
    </lineage>
</organism>
<accession>A0A068Y3C5</accession>
<dbReference type="eggNOG" id="KOG3352">
    <property type="taxonomic scope" value="Eukaryota"/>
</dbReference>
<dbReference type="InterPro" id="IPR036972">
    <property type="entry name" value="Cyt_c_oxidase_su5b_sf"/>
</dbReference>
<dbReference type="OMA" id="HEESHHI"/>
<feature type="coiled-coil region" evidence="4">
    <location>
        <begin position="178"/>
        <end position="205"/>
    </location>
</feature>
<dbReference type="Gene3D" id="2.60.11.10">
    <property type="entry name" value="Cytochrome c oxidase, subunit Vb"/>
    <property type="match status" value="1"/>
</dbReference>
<name>A0A068Y3C5_ECHMU</name>
<dbReference type="PANTHER" id="PTHR10122">
    <property type="entry name" value="CYTOCHROME C OXIDASE SUBUNIT 5B, MITOCHONDRIAL"/>
    <property type="match status" value="1"/>
</dbReference>
<reference evidence="5" key="2">
    <citation type="submission" date="2015-11" db="EMBL/GenBank/DDBJ databases">
        <authorList>
            <person name="Zhang Y."/>
            <person name="Guo Z."/>
        </authorList>
    </citation>
    <scope>NUCLEOTIDE SEQUENCE</scope>
</reference>
<sequence length="243" mass="28433">MRIMLTINIDKIGYQVWDLSATYGMALRIIQTALRTRAFNTVSCHPPPNSIYARVRNFIATNDILRGDAYHEPSKTLSTIQKELLEQIEEADINYYEFKVRRGGPTTKEAPNLIPFDQERRIVGCICHEESHHISYLLLYRGLPARCRCGHWFKLVTFDEYEAARDRYWKKIESEPENQELMKDLDDAETQLQKLLEESKSMTNRSPGSNDMLDKLAIAWNKYKNAYHQIRKKIDEACITDIR</sequence>
<dbReference type="GO" id="GO:0045277">
    <property type="term" value="C:respiratory chain complex IV"/>
    <property type="evidence" value="ECO:0007669"/>
    <property type="project" value="InterPro"/>
</dbReference>